<dbReference type="RefSeq" id="WP_009156810.1">
    <property type="nucleotide sequence ID" value="NZ_JAAOYM010000001.1"/>
</dbReference>
<proteinExistence type="predicted"/>
<feature type="compositionally biased region" description="Basic and acidic residues" evidence="1">
    <location>
        <begin position="100"/>
        <end position="110"/>
    </location>
</feature>
<organism evidence="2 3">
    <name type="scientific">Saccharomonospora amisosensis</name>
    <dbReference type="NCBI Taxonomy" id="1128677"/>
    <lineage>
        <taxon>Bacteria</taxon>
        <taxon>Bacillati</taxon>
        <taxon>Actinomycetota</taxon>
        <taxon>Actinomycetes</taxon>
        <taxon>Pseudonocardiales</taxon>
        <taxon>Pseudonocardiaceae</taxon>
        <taxon>Saccharomonospora</taxon>
    </lineage>
</organism>
<feature type="compositionally biased region" description="Basic and acidic residues" evidence="1">
    <location>
        <begin position="7"/>
        <end position="19"/>
    </location>
</feature>
<gene>
    <name evidence="2" type="ORF">FHU38_000138</name>
</gene>
<name>A0A7X5UL69_9PSEU</name>
<keyword evidence="3" id="KW-1185">Reference proteome</keyword>
<dbReference type="AlphaFoldDB" id="A0A7X5UL69"/>
<feature type="region of interest" description="Disordered" evidence="1">
    <location>
        <begin position="74"/>
        <end position="142"/>
    </location>
</feature>
<dbReference type="EMBL" id="JAAOYM010000001">
    <property type="protein sequence ID" value="NIJ09794.1"/>
    <property type="molecule type" value="Genomic_DNA"/>
</dbReference>
<reference evidence="2 3" key="1">
    <citation type="submission" date="2020-03" db="EMBL/GenBank/DDBJ databases">
        <title>Sequencing the genomes of 1000 actinobacteria strains.</title>
        <authorList>
            <person name="Klenk H.-P."/>
        </authorList>
    </citation>
    <scope>NUCLEOTIDE SEQUENCE [LARGE SCALE GENOMIC DNA]</scope>
    <source>
        <strain evidence="2 3">DSM 45685</strain>
    </source>
</reference>
<sequence length="142" mass="14956">MVTTEEEITRRLEHKDSARSARRAQAATTVGELARRHAELAAQLGELERELGQILTAAGDVIDIPELAQVTDIPAADLSRWRDQAAKPARGGRRKRTTAKKNDTNGKDTHPATTPAAPTAAAAARPTPPDTPTAAGVGAASH</sequence>
<accession>A0A7X5UL69</accession>
<comment type="caution">
    <text evidence="2">The sequence shown here is derived from an EMBL/GenBank/DDBJ whole genome shotgun (WGS) entry which is preliminary data.</text>
</comment>
<feature type="compositionally biased region" description="Basic residues" evidence="1">
    <location>
        <begin position="90"/>
        <end position="99"/>
    </location>
</feature>
<evidence type="ECO:0000313" key="3">
    <source>
        <dbReference type="Proteomes" id="UP000545493"/>
    </source>
</evidence>
<evidence type="ECO:0000313" key="2">
    <source>
        <dbReference type="EMBL" id="NIJ09794.1"/>
    </source>
</evidence>
<evidence type="ECO:0000256" key="1">
    <source>
        <dbReference type="SAM" id="MobiDB-lite"/>
    </source>
</evidence>
<feature type="region of interest" description="Disordered" evidence="1">
    <location>
        <begin position="1"/>
        <end position="30"/>
    </location>
</feature>
<feature type="compositionally biased region" description="Low complexity" evidence="1">
    <location>
        <begin position="111"/>
        <end position="125"/>
    </location>
</feature>
<dbReference type="Proteomes" id="UP000545493">
    <property type="component" value="Unassembled WGS sequence"/>
</dbReference>
<protein>
    <submittedName>
        <fullName evidence="2">Uncharacterized protein</fullName>
    </submittedName>
</protein>